<dbReference type="Pfam" id="PF08242">
    <property type="entry name" value="Methyltransf_12"/>
    <property type="match status" value="1"/>
</dbReference>
<accession>F7XAS1</accession>
<evidence type="ECO:0000313" key="3">
    <source>
        <dbReference type="Proteomes" id="UP000009045"/>
    </source>
</evidence>
<dbReference type="HOGENOM" id="CLU_081790_0_0_5"/>
<dbReference type="Gene3D" id="3.40.50.150">
    <property type="entry name" value="Vaccinia Virus protein VP39"/>
    <property type="match status" value="1"/>
</dbReference>
<proteinExistence type="predicted"/>
<dbReference type="SUPFAM" id="SSF53335">
    <property type="entry name" value="S-adenosyl-L-methionine-dependent methyltransferases"/>
    <property type="match status" value="1"/>
</dbReference>
<evidence type="ECO:0000313" key="2">
    <source>
        <dbReference type="EMBL" id="AEH81105.1"/>
    </source>
</evidence>
<dbReference type="Proteomes" id="UP000009045">
    <property type="component" value="Plasmid pSmeSM11c"/>
</dbReference>
<dbReference type="PANTHER" id="PTHR43861:SF1">
    <property type="entry name" value="TRANS-ACONITATE 2-METHYLTRANSFERASE"/>
    <property type="match status" value="1"/>
</dbReference>
<dbReference type="InterPro" id="IPR013217">
    <property type="entry name" value="Methyltransf_12"/>
</dbReference>
<dbReference type="EMBL" id="CP001831">
    <property type="protein sequence ID" value="AEH81105.1"/>
    <property type="molecule type" value="Genomic_DNA"/>
</dbReference>
<dbReference type="CDD" id="cd02440">
    <property type="entry name" value="AdoMet_MTases"/>
    <property type="match status" value="1"/>
</dbReference>
<keyword evidence="2" id="KW-0614">Plasmid</keyword>
<name>F7XAS1_SINMM</name>
<dbReference type="KEGG" id="smx:SM11_pC0032"/>
<sequence length="233" mass="25145">MSESDRRMRFPSVNGPAFTAAHASSYVEGTSRKVPGLAALHRMTSMLVAERAPVQARVLVLGAGGGMELKALADENSDWSFCGIDPSADMLRVAEQTVGPHLPRVHLQQGYIGAAPEGPFDAAVCLLTLHFVGRAQRLDTLEQIRRRLVPGAPFVVAHISFPQSEPERSTWIARHVAFGGTASGEAESARQAIATKLSVLSPEEDEAVLRKAGFSDVRLFYAAMTFRGWVGYA</sequence>
<feature type="domain" description="Methyltransferase type 12" evidence="1">
    <location>
        <begin position="59"/>
        <end position="153"/>
    </location>
</feature>
<dbReference type="PATRIC" id="fig|707241.3.peg.4047"/>
<geneLocation type="plasmid" evidence="2 3">
    <name>pSmeSM11c</name>
</geneLocation>
<protein>
    <recommendedName>
        <fullName evidence="1">Methyltransferase type 12 domain-containing protein</fullName>
    </recommendedName>
</protein>
<reference evidence="2 3" key="1">
    <citation type="journal article" date="2011" name="J. Biotechnol.">
        <title>The complete genome sequence of the dominant Sinorhizobium meliloti field isolate SM11 extends the S. meliloti pan-genome.</title>
        <authorList>
            <person name="Schneiker-Bekel S."/>
            <person name="Wibberg D."/>
            <person name="Bekel T."/>
            <person name="Blom J."/>
            <person name="Linke B."/>
            <person name="Neuweger H."/>
            <person name="Stiens M."/>
            <person name="Vorholter F.J."/>
            <person name="Weidner S."/>
            <person name="Goesmann A."/>
            <person name="Puhler A."/>
            <person name="Schluter A."/>
        </authorList>
    </citation>
    <scope>NUCLEOTIDE SEQUENCE [LARGE SCALE GENOMIC DNA]</scope>
    <source>
        <strain evidence="2 3">SM11</strain>
        <plasmid evidence="3">pSmeSM11c</plasmid>
    </source>
</reference>
<evidence type="ECO:0000259" key="1">
    <source>
        <dbReference type="Pfam" id="PF08242"/>
    </source>
</evidence>
<dbReference type="InterPro" id="IPR029063">
    <property type="entry name" value="SAM-dependent_MTases_sf"/>
</dbReference>
<organism evidence="2 3">
    <name type="scientific">Sinorhizobium meliloti (strain SM11)</name>
    <dbReference type="NCBI Taxonomy" id="707241"/>
    <lineage>
        <taxon>Bacteria</taxon>
        <taxon>Pseudomonadati</taxon>
        <taxon>Pseudomonadota</taxon>
        <taxon>Alphaproteobacteria</taxon>
        <taxon>Hyphomicrobiales</taxon>
        <taxon>Rhizobiaceae</taxon>
        <taxon>Sinorhizobium/Ensifer group</taxon>
        <taxon>Sinorhizobium</taxon>
    </lineage>
</organism>
<dbReference type="PANTHER" id="PTHR43861">
    <property type="entry name" value="TRANS-ACONITATE 2-METHYLTRANSFERASE-RELATED"/>
    <property type="match status" value="1"/>
</dbReference>
<dbReference type="AlphaFoldDB" id="F7XAS1"/>
<gene>
    <name evidence="2" type="ordered locus">SM11_pC0032</name>
</gene>